<dbReference type="Proteomes" id="UP000815846">
    <property type="component" value="Unassembled WGS sequence"/>
</dbReference>
<dbReference type="EMBL" id="PJAI02000003">
    <property type="protein sequence ID" value="TYK66579.1"/>
    <property type="molecule type" value="Genomic_DNA"/>
</dbReference>
<reference evidence="2 3" key="1">
    <citation type="submission" date="2019-08" db="EMBL/GenBank/DDBJ databases">
        <title>Microbe sample from Colwellia echini.</title>
        <authorList>
            <person name="Christiansen L."/>
            <person name="Pathiraja D."/>
            <person name="Schultz-Johansen M."/>
            <person name="Choi I.-G."/>
            <person name="Stougaard P."/>
        </authorList>
    </citation>
    <scope>NUCLEOTIDE SEQUENCE [LARGE SCALE GENOMIC DNA]</scope>
    <source>
        <strain evidence="2 3">A3</strain>
    </source>
</reference>
<protein>
    <recommendedName>
        <fullName evidence="4">Flagellar basal-body/hook protein C-terminal domain-containing protein</fullName>
    </recommendedName>
</protein>
<proteinExistence type="predicted"/>
<evidence type="ECO:0000313" key="2">
    <source>
        <dbReference type="EMBL" id="TYK66579.1"/>
    </source>
</evidence>
<accession>A0ABY3MZS2</accession>
<evidence type="ECO:0000313" key="3">
    <source>
        <dbReference type="Proteomes" id="UP000815846"/>
    </source>
</evidence>
<keyword evidence="3" id="KW-1185">Reference proteome</keyword>
<feature type="region of interest" description="Disordered" evidence="1">
    <location>
        <begin position="40"/>
        <end position="60"/>
    </location>
</feature>
<gene>
    <name evidence="2" type="ORF">CWS31_004380</name>
</gene>
<comment type="caution">
    <text evidence="2">The sequence shown here is derived from an EMBL/GenBank/DDBJ whole genome shotgun (WGS) entry which is preliminary data.</text>
</comment>
<evidence type="ECO:0008006" key="4">
    <source>
        <dbReference type="Google" id="ProtNLM"/>
    </source>
</evidence>
<dbReference type="RefSeq" id="WP_101344660.1">
    <property type="nucleotide sequence ID" value="NZ_PJAI02000003.1"/>
</dbReference>
<organism evidence="2 3">
    <name type="scientific">Colwellia echini</name>
    <dbReference type="NCBI Taxonomy" id="1982103"/>
    <lineage>
        <taxon>Bacteria</taxon>
        <taxon>Pseudomonadati</taxon>
        <taxon>Pseudomonadota</taxon>
        <taxon>Gammaproteobacteria</taxon>
        <taxon>Alteromonadales</taxon>
        <taxon>Colwelliaceae</taxon>
        <taxon>Colwellia</taxon>
    </lineage>
</organism>
<sequence length="111" mass="11575">MEISSAFNSGLQGLQNARATADKAAVDIAASSNFNTEQLNTAQKAQSVNNSETNNSEVNTEVVNSAAKSADIPNLNQSIVDLKVAEYQTKASTEVIKSADDALGTLLDVTA</sequence>
<name>A0ABY3MZS2_9GAMM</name>
<evidence type="ECO:0000256" key="1">
    <source>
        <dbReference type="SAM" id="MobiDB-lite"/>
    </source>
</evidence>
<feature type="compositionally biased region" description="Low complexity" evidence="1">
    <location>
        <begin position="47"/>
        <end position="60"/>
    </location>
</feature>